<dbReference type="AlphaFoldDB" id="A0A368RJT4"/>
<dbReference type="InterPro" id="IPR036047">
    <property type="entry name" value="F-box-like_dom_sf"/>
</dbReference>
<protein>
    <recommendedName>
        <fullName evidence="2">F-box domain-containing protein</fullName>
    </recommendedName>
</protein>
<dbReference type="SUPFAM" id="SSF81383">
    <property type="entry name" value="F-box domain"/>
    <property type="match status" value="1"/>
</dbReference>
<accession>A0A368RJT4</accession>
<evidence type="ECO:0008006" key="2">
    <source>
        <dbReference type="Google" id="ProtNLM"/>
    </source>
</evidence>
<dbReference type="EMBL" id="CM003533">
    <property type="protein sequence ID" value="RCV30412.1"/>
    <property type="molecule type" value="Genomic_DNA"/>
</dbReference>
<dbReference type="PANTHER" id="PTHR34709:SF56">
    <property type="entry name" value="FBD DOMAIN-CONTAINING PROTEIN"/>
    <property type="match status" value="1"/>
</dbReference>
<dbReference type="OrthoDB" id="676351at2759"/>
<organism evidence="1">
    <name type="scientific">Setaria italica</name>
    <name type="common">Foxtail millet</name>
    <name type="synonym">Panicum italicum</name>
    <dbReference type="NCBI Taxonomy" id="4555"/>
    <lineage>
        <taxon>Eukaryota</taxon>
        <taxon>Viridiplantae</taxon>
        <taxon>Streptophyta</taxon>
        <taxon>Embryophyta</taxon>
        <taxon>Tracheophyta</taxon>
        <taxon>Spermatophyta</taxon>
        <taxon>Magnoliopsida</taxon>
        <taxon>Liliopsida</taxon>
        <taxon>Poales</taxon>
        <taxon>Poaceae</taxon>
        <taxon>PACMAD clade</taxon>
        <taxon>Panicoideae</taxon>
        <taxon>Panicodae</taxon>
        <taxon>Paniceae</taxon>
        <taxon>Cenchrinae</taxon>
        <taxon>Setaria</taxon>
    </lineage>
</organism>
<dbReference type="PANTHER" id="PTHR34709">
    <property type="entry name" value="OS10G0396666 PROTEIN"/>
    <property type="match status" value="1"/>
</dbReference>
<gene>
    <name evidence="1" type="ORF">SETIT_6G092600v2</name>
</gene>
<dbReference type="InterPro" id="IPR055312">
    <property type="entry name" value="FBL15-like"/>
</dbReference>
<evidence type="ECO:0000313" key="1">
    <source>
        <dbReference type="EMBL" id="RCV30412.1"/>
    </source>
</evidence>
<proteinExistence type="predicted"/>
<reference evidence="1" key="2">
    <citation type="submission" date="2015-07" db="EMBL/GenBank/DDBJ databases">
        <authorList>
            <person name="Noorani M."/>
        </authorList>
    </citation>
    <scope>NUCLEOTIDE SEQUENCE</scope>
    <source>
        <strain evidence="1">Yugu1</strain>
    </source>
</reference>
<sequence length="371" mass="41507">MAAGVACDLCREDQLEMECCRGGLLPRSTGLPDLVPDGEEDRISPLPDDMLLQILVRLGCARAAAHTGLLVRRWRGLWARLHKLTFHRISPDPLDAALAMVARLAPSLLDIHFFHHHMLEPARVSSLLRAAAALAPAEFVFYVSGGLPPDLYYVGFTLPPAGGFPALESLHMENCHIDITDMLPRCPLLKKLWELAVYANRQIRHINIVAPALKKLYLDAHCGIHKKFTLSFSAPAVEDLTLKRECRAISYRFGVIWRMWSLTFSTCLQPLGHTQLANNSESMYLYPLHRPRGVLSLNLETNVLSGDAAMTFEQGIYRFQVTDFSVLELDVTQSGHVYGAIVLHLLGLCTSIQRLKETDLYAVEYLAFRVP</sequence>
<reference evidence="1" key="1">
    <citation type="journal article" date="2012" name="Nat. Biotechnol.">
        <title>Reference genome sequence of the model plant Setaria.</title>
        <authorList>
            <person name="Bennetzen J.L."/>
            <person name="Schmutz J."/>
            <person name="Wang H."/>
            <person name="Percifield R."/>
            <person name="Hawkins J."/>
            <person name="Pontaroli A.C."/>
            <person name="Estep M."/>
            <person name="Feng L."/>
            <person name="Vaughn J.N."/>
            <person name="Grimwood J."/>
            <person name="Jenkins J."/>
            <person name="Barry K."/>
            <person name="Lindquist E."/>
            <person name="Hellsten U."/>
            <person name="Deshpande S."/>
            <person name="Wang X."/>
            <person name="Wu X."/>
            <person name="Mitros T."/>
            <person name="Triplett J."/>
            <person name="Yang X."/>
            <person name="Ye C.Y."/>
            <person name="Mauro-Herrera M."/>
            <person name="Wang L."/>
            <person name="Li P."/>
            <person name="Sharma M."/>
            <person name="Sharma R."/>
            <person name="Ronald P.C."/>
            <person name="Panaud O."/>
            <person name="Kellogg E.A."/>
            <person name="Brutnell T.P."/>
            <person name="Doust A.N."/>
            <person name="Tuskan G.A."/>
            <person name="Rokhsar D."/>
            <person name="Devos K.M."/>
        </authorList>
    </citation>
    <scope>NUCLEOTIDE SEQUENCE [LARGE SCALE GENOMIC DNA]</scope>
    <source>
        <strain evidence="1">Yugu1</strain>
    </source>
</reference>
<name>A0A368RJT4_SETIT</name>